<reference evidence="2" key="1">
    <citation type="submission" date="2020-02" db="EMBL/GenBank/DDBJ databases">
        <authorList>
            <person name="Scholz U."/>
            <person name="Mascher M."/>
            <person name="Fiebig A."/>
        </authorList>
    </citation>
    <scope>NUCLEOTIDE SEQUENCE</scope>
</reference>
<dbReference type="Proteomes" id="UP000663760">
    <property type="component" value="Chromosome 5"/>
</dbReference>
<gene>
    <name evidence="1" type="ORF">SI7747_05006077</name>
    <name evidence="2" type="ORF">SI8410_05006651</name>
</gene>
<keyword evidence="3" id="KW-1185">Reference proteome</keyword>
<evidence type="ECO:0000313" key="3">
    <source>
        <dbReference type="Proteomes" id="UP000663760"/>
    </source>
</evidence>
<protein>
    <submittedName>
        <fullName evidence="2">Uncharacterized protein</fullName>
    </submittedName>
</protein>
<evidence type="ECO:0000313" key="1">
    <source>
        <dbReference type="EMBL" id="CAA2619908.1"/>
    </source>
</evidence>
<dbReference type="EMBL" id="LR746268">
    <property type="protein sequence ID" value="CAA7395988.1"/>
    <property type="molecule type" value="Genomic_DNA"/>
</dbReference>
<organism evidence="2 3">
    <name type="scientific">Spirodela intermedia</name>
    <name type="common">Intermediate duckweed</name>
    <dbReference type="NCBI Taxonomy" id="51605"/>
    <lineage>
        <taxon>Eukaryota</taxon>
        <taxon>Viridiplantae</taxon>
        <taxon>Streptophyta</taxon>
        <taxon>Embryophyta</taxon>
        <taxon>Tracheophyta</taxon>
        <taxon>Spermatophyta</taxon>
        <taxon>Magnoliopsida</taxon>
        <taxon>Liliopsida</taxon>
        <taxon>Araceae</taxon>
        <taxon>Lemnoideae</taxon>
        <taxon>Spirodela</taxon>
    </lineage>
</organism>
<accession>A0A7I8KFY2</accession>
<name>A0A7I8KFY2_SPIIN</name>
<dbReference type="AlphaFoldDB" id="A0A7I8KFY2"/>
<evidence type="ECO:0000313" key="2">
    <source>
        <dbReference type="EMBL" id="CAA7395988.1"/>
    </source>
</evidence>
<sequence>MNHIFHTKSFSLSSNQFVSCYIFFT</sequence>
<dbReference type="EMBL" id="LR743592">
    <property type="protein sequence ID" value="CAA2619908.1"/>
    <property type="molecule type" value="Genomic_DNA"/>
</dbReference>
<proteinExistence type="predicted"/>